<proteinExistence type="predicted"/>
<dbReference type="Proteomes" id="UP000557899">
    <property type="component" value="Unassembled WGS sequence"/>
</dbReference>
<evidence type="ECO:0000256" key="1">
    <source>
        <dbReference type="SAM" id="MobiDB-lite"/>
    </source>
</evidence>
<comment type="caution">
    <text evidence="4">The sequence shown here is derived from an EMBL/GenBank/DDBJ whole genome shotgun (WGS) entry which is preliminary data.</text>
</comment>
<gene>
    <name evidence="4" type="ORF">GX859_10450</name>
</gene>
<dbReference type="PANTHER" id="PTHR30590">
    <property type="entry name" value="INNER MEMBRANE PROTEIN"/>
    <property type="match status" value="1"/>
</dbReference>
<evidence type="ECO:0000259" key="3">
    <source>
        <dbReference type="Pfam" id="PF04235"/>
    </source>
</evidence>
<feature type="transmembrane region" description="Helical" evidence="2">
    <location>
        <begin position="32"/>
        <end position="54"/>
    </location>
</feature>
<dbReference type="PANTHER" id="PTHR30590:SF2">
    <property type="entry name" value="INNER MEMBRANE PROTEIN"/>
    <property type="match status" value="1"/>
</dbReference>
<dbReference type="Pfam" id="PF04235">
    <property type="entry name" value="DUF418"/>
    <property type="match status" value="1"/>
</dbReference>
<feature type="domain" description="DUF418" evidence="3">
    <location>
        <begin position="21"/>
        <end position="99"/>
    </location>
</feature>
<dbReference type="InterPro" id="IPR052529">
    <property type="entry name" value="Bact_Transport_Assoc"/>
</dbReference>
<evidence type="ECO:0000256" key="2">
    <source>
        <dbReference type="SAM" id="Phobius"/>
    </source>
</evidence>
<sequence length="226" mass="24343">MSACAGSSWASGSESGSPLDWALRLTDTAGHVARYGTSTIVAFGLLAAVAAFYARRERVGLLGHLLSLVGRMALTNYILQNLIASIIFYDWGLGMSRRIQGPLGHRRHPGHLPGHLRLPHRTLCRVAALPPPRTGGDRVARPRRQDRRHRREGCFPTPRAAPHHPGEEGTPGGVGAPAAGHNIEDYASGGLRDGYRMSNMPHVNNCARRWRMCVSTGEGPVGAGPE</sequence>
<dbReference type="EMBL" id="JAAZHI010000205">
    <property type="protein sequence ID" value="NLA56687.1"/>
    <property type="molecule type" value="Genomic_DNA"/>
</dbReference>
<dbReference type="InterPro" id="IPR007349">
    <property type="entry name" value="DUF418"/>
</dbReference>
<organism evidence="4 5">
    <name type="scientific">Corynebacterium humireducens</name>
    <dbReference type="NCBI Taxonomy" id="1223514"/>
    <lineage>
        <taxon>Bacteria</taxon>
        <taxon>Bacillati</taxon>
        <taxon>Actinomycetota</taxon>
        <taxon>Actinomycetes</taxon>
        <taxon>Mycobacteriales</taxon>
        <taxon>Corynebacteriaceae</taxon>
        <taxon>Corynebacterium</taxon>
    </lineage>
</organism>
<keyword evidence="2" id="KW-0812">Transmembrane</keyword>
<evidence type="ECO:0000313" key="5">
    <source>
        <dbReference type="Proteomes" id="UP000557899"/>
    </source>
</evidence>
<name>A0A7X6SWB8_9CORY</name>
<accession>A0A7X6SWB8</accession>
<feature type="compositionally biased region" description="Basic residues" evidence="1">
    <location>
        <begin position="141"/>
        <end position="151"/>
    </location>
</feature>
<reference evidence="4 5" key="1">
    <citation type="journal article" date="2020" name="Biotechnol. Biofuels">
        <title>New insights from the biogas microbiome by comprehensive genome-resolved metagenomics of nearly 1600 species originating from multiple anaerobic digesters.</title>
        <authorList>
            <person name="Campanaro S."/>
            <person name="Treu L."/>
            <person name="Rodriguez-R L.M."/>
            <person name="Kovalovszki A."/>
            <person name="Ziels R.M."/>
            <person name="Maus I."/>
            <person name="Zhu X."/>
            <person name="Kougias P.G."/>
            <person name="Basile A."/>
            <person name="Luo G."/>
            <person name="Schluter A."/>
            <person name="Konstantinidis K.T."/>
            <person name="Angelidaki I."/>
        </authorList>
    </citation>
    <scope>NUCLEOTIDE SEQUENCE [LARGE SCALE GENOMIC DNA]</scope>
    <source>
        <strain evidence="4">AS15tlH2ME_198</strain>
    </source>
</reference>
<keyword evidence="2" id="KW-0472">Membrane</keyword>
<feature type="region of interest" description="Disordered" evidence="1">
    <location>
        <begin position="127"/>
        <end position="181"/>
    </location>
</feature>
<feature type="transmembrane region" description="Helical" evidence="2">
    <location>
        <begin position="74"/>
        <end position="93"/>
    </location>
</feature>
<dbReference type="AlphaFoldDB" id="A0A7X6SWB8"/>
<evidence type="ECO:0000313" key="4">
    <source>
        <dbReference type="EMBL" id="NLA56687.1"/>
    </source>
</evidence>
<keyword evidence="2" id="KW-1133">Transmembrane helix</keyword>
<protein>
    <submittedName>
        <fullName evidence="4">DUF418 domain-containing protein</fullName>
    </submittedName>
</protein>